<dbReference type="InterPro" id="IPR000713">
    <property type="entry name" value="Mur_ligase_N"/>
</dbReference>
<proteinExistence type="predicted"/>
<feature type="domain" description="Mur ligase N-terminal catalytic" evidence="4">
    <location>
        <begin position="25"/>
        <end position="93"/>
    </location>
</feature>
<dbReference type="EMBL" id="DRLD01000242">
    <property type="protein sequence ID" value="HED10768.1"/>
    <property type="molecule type" value="Genomic_DNA"/>
</dbReference>
<dbReference type="Gene3D" id="3.40.1390.10">
    <property type="entry name" value="MurE/MurF, N-terminal domain"/>
    <property type="match status" value="1"/>
</dbReference>
<organism evidence="6">
    <name type="scientific">Caldithrix abyssi</name>
    <dbReference type="NCBI Taxonomy" id="187145"/>
    <lineage>
        <taxon>Bacteria</taxon>
        <taxon>Pseudomonadati</taxon>
        <taxon>Calditrichota</taxon>
        <taxon>Calditrichia</taxon>
        <taxon>Calditrichales</taxon>
        <taxon>Calditrichaceae</taxon>
        <taxon>Caldithrix</taxon>
    </lineage>
</organism>
<sequence>MKTKPISELVTPAEPLSAAVQKMTVTGLQYDSRKIKPGDLFFAIEGFESDGHRYLSQAGEKGAVAAVVQHVNPALDLPQIKVADSREAMALAAYAWHREALEKLQLIAVTGTNGKTSVSFLIRGLLEAHGVSCGLSGTIAYWIGQKRIDAWNTTPEAIDLYAMLAGMQRQGNRAVVLEVSSHAMALKRVAGLKFDLALFTNLSRDHLDFHPDMEDYFHHKQALFQQLKPDGRAVINRDDRWGEKLWNGFSKEKWGFGRREDADVRLVRAELSARGIDMRIAVRGDEFDVHSMLVGGFNVE</sequence>
<evidence type="ECO:0000259" key="5">
    <source>
        <dbReference type="Pfam" id="PF08245"/>
    </source>
</evidence>
<dbReference type="PANTHER" id="PTHR23135:SF4">
    <property type="entry name" value="UDP-N-ACETYLMURAMOYL-L-ALANYL-D-GLUTAMATE--2,6-DIAMINOPIMELATE LIGASE MURE HOMOLOG, CHLOROPLASTIC"/>
    <property type="match status" value="1"/>
</dbReference>
<dbReference type="SUPFAM" id="SSF63418">
    <property type="entry name" value="MurE/MurF N-terminal domain"/>
    <property type="match status" value="1"/>
</dbReference>
<dbReference type="InterPro" id="IPR035911">
    <property type="entry name" value="MurE/MurF_N"/>
</dbReference>
<name>A0A7V1PUH8_CALAY</name>
<evidence type="ECO:0000256" key="1">
    <source>
        <dbReference type="ARBA" id="ARBA00022598"/>
    </source>
</evidence>
<dbReference type="Proteomes" id="UP000886005">
    <property type="component" value="Unassembled WGS sequence"/>
</dbReference>
<evidence type="ECO:0000313" key="6">
    <source>
        <dbReference type="EMBL" id="HED10768.1"/>
    </source>
</evidence>
<evidence type="ECO:0000256" key="2">
    <source>
        <dbReference type="ARBA" id="ARBA00022741"/>
    </source>
</evidence>
<accession>A0A7V1PUH8</accession>
<reference evidence="6" key="1">
    <citation type="journal article" date="2020" name="mSystems">
        <title>Genome- and Community-Level Interaction Insights into Carbon Utilization and Element Cycling Functions of Hydrothermarchaeota in Hydrothermal Sediment.</title>
        <authorList>
            <person name="Zhou Z."/>
            <person name="Liu Y."/>
            <person name="Xu W."/>
            <person name="Pan J."/>
            <person name="Luo Z.H."/>
            <person name="Li M."/>
        </authorList>
    </citation>
    <scope>NUCLEOTIDE SEQUENCE [LARGE SCALE GENOMIC DNA]</scope>
    <source>
        <strain evidence="6">HyVt-456</strain>
    </source>
</reference>
<protein>
    <submittedName>
        <fullName evidence="6">UDP-N-acetylmuramoyl-L-alanyl-D-glutamate--2, 6-diaminopimelate ligase</fullName>
    </submittedName>
</protein>
<keyword evidence="3" id="KW-0067">ATP-binding</keyword>
<dbReference type="GO" id="GO:0005524">
    <property type="term" value="F:ATP binding"/>
    <property type="evidence" value="ECO:0007669"/>
    <property type="project" value="UniProtKB-KW"/>
</dbReference>
<keyword evidence="1 6" id="KW-0436">Ligase</keyword>
<dbReference type="PANTHER" id="PTHR23135">
    <property type="entry name" value="MUR LIGASE FAMILY MEMBER"/>
    <property type="match status" value="1"/>
</dbReference>
<feature type="domain" description="Mur ligase central" evidence="5">
    <location>
        <begin position="109"/>
        <end position="300"/>
    </location>
</feature>
<dbReference type="GO" id="GO:0004326">
    <property type="term" value="F:tetrahydrofolylpolyglutamate synthase activity"/>
    <property type="evidence" value="ECO:0007669"/>
    <property type="project" value="InterPro"/>
</dbReference>
<keyword evidence="2" id="KW-0547">Nucleotide-binding</keyword>
<dbReference type="SUPFAM" id="SSF53623">
    <property type="entry name" value="MurD-like peptide ligases, catalytic domain"/>
    <property type="match status" value="1"/>
</dbReference>
<dbReference type="PROSITE" id="PS01011">
    <property type="entry name" value="FOLYLPOLYGLU_SYNT_1"/>
    <property type="match status" value="1"/>
</dbReference>
<dbReference type="InterPro" id="IPR036565">
    <property type="entry name" value="Mur-like_cat_sf"/>
</dbReference>
<dbReference type="Pfam" id="PF01225">
    <property type="entry name" value="Mur_ligase"/>
    <property type="match status" value="1"/>
</dbReference>
<evidence type="ECO:0000259" key="4">
    <source>
        <dbReference type="Pfam" id="PF01225"/>
    </source>
</evidence>
<gene>
    <name evidence="6" type="ORF">ENJ10_08770</name>
</gene>
<evidence type="ECO:0000256" key="3">
    <source>
        <dbReference type="ARBA" id="ARBA00022840"/>
    </source>
</evidence>
<dbReference type="AlphaFoldDB" id="A0A7V1PUH8"/>
<dbReference type="Gene3D" id="3.40.1190.10">
    <property type="entry name" value="Mur-like, catalytic domain"/>
    <property type="match status" value="1"/>
</dbReference>
<feature type="non-terminal residue" evidence="6">
    <location>
        <position position="300"/>
    </location>
</feature>
<dbReference type="InterPro" id="IPR013221">
    <property type="entry name" value="Mur_ligase_cen"/>
</dbReference>
<comment type="caution">
    <text evidence="6">The sequence shown here is derived from an EMBL/GenBank/DDBJ whole genome shotgun (WGS) entry which is preliminary data.</text>
</comment>
<dbReference type="Pfam" id="PF08245">
    <property type="entry name" value="Mur_ligase_M"/>
    <property type="match status" value="1"/>
</dbReference>
<dbReference type="InterPro" id="IPR018109">
    <property type="entry name" value="Folylpolyglutamate_synth_CS"/>
</dbReference>